<proteinExistence type="inferred from homology"/>
<dbReference type="HAMAP" id="MF_01043">
    <property type="entry name" value="PlsY"/>
    <property type="match status" value="1"/>
</dbReference>
<feature type="transmembrane region" description="Helical" evidence="10">
    <location>
        <begin position="157"/>
        <end position="180"/>
    </location>
</feature>
<comment type="subunit">
    <text evidence="10">Probably interacts with PlsX.</text>
</comment>
<feature type="transmembrane region" description="Helical" evidence="10">
    <location>
        <begin position="9"/>
        <end position="28"/>
    </location>
</feature>
<organism evidence="11 12">
    <name type="scientific">Magnetofaba australis IT-1</name>
    <dbReference type="NCBI Taxonomy" id="1434232"/>
    <lineage>
        <taxon>Bacteria</taxon>
        <taxon>Pseudomonadati</taxon>
        <taxon>Pseudomonadota</taxon>
        <taxon>Magnetococcia</taxon>
        <taxon>Magnetococcales</taxon>
        <taxon>Magnetococcaceae</taxon>
        <taxon>Magnetofaba</taxon>
    </lineage>
</organism>
<evidence type="ECO:0000256" key="8">
    <source>
        <dbReference type="ARBA" id="ARBA00023209"/>
    </source>
</evidence>
<dbReference type="UniPathway" id="UPA00085"/>
<dbReference type="SMART" id="SM01207">
    <property type="entry name" value="G3P_acyltransf"/>
    <property type="match status" value="1"/>
</dbReference>
<dbReference type="RefSeq" id="WP_085447030.1">
    <property type="nucleotide sequence ID" value="NZ_LVJN01000021.1"/>
</dbReference>
<dbReference type="AlphaFoldDB" id="A0A1Y2K2H6"/>
<dbReference type="OrthoDB" id="9777124at2"/>
<dbReference type="GO" id="GO:0043772">
    <property type="term" value="F:acyl-phosphate glycerol-3-phosphate acyltransferase activity"/>
    <property type="evidence" value="ECO:0007669"/>
    <property type="project" value="UniProtKB-UniRule"/>
</dbReference>
<keyword evidence="4 10" id="KW-0812">Transmembrane</keyword>
<evidence type="ECO:0000256" key="7">
    <source>
        <dbReference type="ARBA" id="ARBA00023136"/>
    </source>
</evidence>
<gene>
    <name evidence="10" type="primary">plsY</name>
    <name evidence="11" type="ORF">MAIT1_00900</name>
</gene>
<keyword evidence="12" id="KW-1185">Reference proteome</keyword>
<dbReference type="NCBIfam" id="TIGR00023">
    <property type="entry name" value="glycerol-3-phosphate 1-O-acyltransferase PlsY"/>
    <property type="match status" value="1"/>
</dbReference>
<evidence type="ECO:0000256" key="5">
    <source>
        <dbReference type="ARBA" id="ARBA00022989"/>
    </source>
</evidence>
<comment type="subcellular location">
    <subcellularLocation>
        <location evidence="10">Cell membrane</location>
        <topology evidence="10">Multi-pass membrane protein</topology>
    </subcellularLocation>
</comment>
<dbReference type="PANTHER" id="PTHR30309">
    <property type="entry name" value="INNER MEMBRANE PROTEIN YGIH"/>
    <property type="match status" value="1"/>
</dbReference>
<comment type="pathway">
    <text evidence="10">Lipid metabolism; phospholipid metabolism.</text>
</comment>
<keyword evidence="1 10" id="KW-1003">Cell membrane</keyword>
<dbReference type="EC" id="2.3.1.275" evidence="10"/>
<feature type="transmembrane region" description="Helical" evidence="10">
    <location>
        <begin position="75"/>
        <end position="100"/>
    </location>
</feature>
<evidence type="ECO:0000256" key="3">
    <source>
        <dbReference type="ARBA" id="ARBA00022679"/>
    </source>
</evidence>
<comment type="function">
    <text evidence="10">Catalyzes the transfer of an acyl group from acyl-phosphate (acyl-PO(4)) to glycerol-3-phosphate (G3P) to form lysophosphatidic acid (LPA). This enzyme utilizes acyl-phosphate as fatty acyl donor, but not acyl-CoA or acyl-ACP.</text>
</comment>
<comment type="caution">
    <text evidence="11">The sequence shown here is derived from an EMBL/GenBank/DDBJ whole genome shotgun (WGS) entry which is preliminary data.</text>
</comment>
<evidence type="ECO:0000256" key="10">
    <source>
        <dbReference type="HAMAP-Rule" id="MF_01043"/>
    </source>
</evidence>
<dbReference type="PANTHER" id="PTHR30309:SF0">
    <property type="entry name" value="GLYCEROL-3-PHOSPHATE ACYLTRANSFERASE-RELATED"/>
    <property type="match status" value="1"/>
</dbReference>
<keyword evidence="9 10" id="KW-1208">Phospholipid metabolism</keyword>
<dbReference type="Pfam" id="PF02660">
    <property type="entry name" value="G3P_acyltransf"/>
    <property type="match status" value="1"/>
</dbReference>
<keyword evidence="3 10" id="KW-0808">Transferase</keyword>
<reference evidence="11 12" key="1">
    <citation type="journal article" date="2016" name="BMC Genomics">
        <title>Combined genomic and structural analyses of a cultured magnetotactic bacterium reveals its niche adaptation to a dynamic environment.</title>
        <authorList>
            <person name="Araujo A.C."/>
            <person name="Morillo V."/>
            <person name="Cypriano J."/>
            <person name="Teixeira L.C."/>
            <person name="Leao P."/>
            <person name="Lyra S."/>
            <person name="Almeida L.G."/>
            <person name="Bazylinski D.A."/>
            <person name="Vasconcellos A.T."/>
            <person name="Abreu F."/>
            <person name="Lins U."/>
        </authorList>
    </citation>
    <scope>NUCLEOTIDE SEQUENCE [LARGE SCALE GENOMIC DNA]</scope>
    <source>
        <strain evidence="11 12">IT-1</strain>
    </source>
</reference>
<feature type="transmembrane region" description="Helical" evidence="10">
    <location>
        <begin position="112"/>
        <end position="137"/>
    </location>
</feature>
<dbReference type="GO" id="GO:0008654">
    <property type="term" value="P:phospholipid biosynthetic process"/>
    <property type="evidence" value="ECO:0007669"/>
    <property type="project" value="UniProtKB-UniRule"/>
</dbReference>
<evidence type="ECO:0000256" key="2">
    <source>
        <dbReference type="ARBA" id="ARBA00022516"/>
    </source>
</evidence>
<keyword evidence="8 10" id="KW-0594">Phospholipid biosynthesis</keyword>
<evidence type="ECO:0000313" key="12">
    <source>
        <dbReference type="Proteomes" id="UP000194003"/>
    </source>
</evidence>
<protein>
    <recommendedName>
        <fullName evidence="10">Glycerol-3-phosphate acyltransferase</fullName>
    </recommendedName>
    <alternativeName>
        <fullName evidence="10">Acyl-PO4 G3P acyltransferase</fullName>
    </alternativeName>
    <alternativeName>
        <fullName evidence="10">Acyl-phosphate--glycerol-3-phosphate acyltransferase</fullName>
    </alternativeName>
    <alternativeName>
        <fullName evidence="10">G3P acyltransferase</fullName>
        <shortName evidence="10">GPAT</shortName>
        <ecNumber evidence="10">2.3.1.275</ecNumber>
    </alternativeName>
    <alternativeName>
        <fullName evidence="10">Lysophosphatidic acid synthase</fullName>
        <shortName evidence="10">LPA synthase</shortName>
    </alternativeName>
</protein>
<comment type="catalytic activity">
    <reaction evidence="10">
        <text>an acyl phosphate + sn-glycerol 3-phosphate = a 1-acyl-sn-glycero-3-phosphate + phosphate</text>
        <dbReference type="Rhea" id="RHEA:34075"/>
        <dbReference type="ChEBI" id="CHEBI:43474"/>
        <dbReference type="ChEBI" id="CHEBI:57597"/>
        <dbReference type="ChEBI" id="CHEBI:57970"/>
        <dbReference type="ChEBI" id="CHEBI:59918"/>
        <dbReference type="EC" id="2.3.1.275"/>
    </reaction>
</comment>
<evidence type="ECO:0000313" key="11">
    <source>
        <dbReference type="EMBL" id="OSM00392.1"/>
    </source>
</evidence>
<keyword evidence="5 10" id="KW-1133">Transmembrane helix</keyword>
<keyword evidence="6 10" id="KW-0443">Lipid metabolism</keyword>
<dbReference type="STRING" id="1434232.MAIT1_00900"/>
<comment type="similarity">
    <text evidence="10">Belongs to the PlsY family.</text>
</comment>
<keyword evidence="11" id="KW-0012">Acyltransferase</keyword>
<keyword evidence="7 10" id="KW-0472">Membrane</keyword>
<sequence length="201" mass="21171">MINLQPTEIIYLFSAYLLGAVPFGLVIAKLTGAGDIRQRGSGNIGATNVLRTAGKKAGAATLALDMLKGAAMAGLGVWLFGAESVVTIAGALLVFVGHCYPIYLRFRGGKGVATALGVFLAWTPWVGVITAVIWLASAKLFRISSLAAILAFIPLPLVAHFFGNPAAVVGGAMITPWILWKHRANIIRIIHGEEPRIGQKA</sequence>
<evidence type="ECO:0000256" key="9">
    <source>
        <dbReference type="ARBA" id="ARBA00023264"/>
    </source>
</evidence>
<evidence type="ECO:0000256" key="6">
    <source>
        <dbReference type="ARBA" id="ARBA00023098"/>
    </source>
</evidence>
<keyword evidence="2 10" id="KW-0444">Lipid biosynthesis</keyword>
<dbReference type="Proteomes" id="UP000194003">
    <property type="component" value="Unassembled WGS sequence"/>
</dbReference>
<name>A0A1Y2K2H6_9PROT</name>
<dbReference type="InterPro" id="IPR003811">
    <property type="entry name" value="G3P_acylTferase_PlsY"/>
</dbReference>
<dbReference type="EMBL" id="LVJN01000021">
    <property type="protein sequence ID" value="OSM00392.1"/>
    <property type="molecule type" value="Genomic_DNA"/>
</dbReference>
<accession>A0A1Y2K2H6</accession>
<dbReference type="GO" id="GO:0005886">
    <property type="term" value="C:plasma membrane"/>
    <property type="evidence" value="ECO:0007669"/>
    <property type="project" value="UniProtKB-SubCell"/>
</dbReference>
<evidence type="ECO:0000256" key="4">
    <source>
        <dbReference type="ARBA" id="ARBA00022692"/>
    </source>
</evidence>
<evidence type="ECO:0000256" key="1">
    <source>
        <dbReference type="ARBA" id="ARBA00022475"/>
    </source>
</evidence>